<reference evidence="1" key="1">
    <citation type="journal article" date="2015" name="Nature">
        <title>Complex archaea that bridge the gap between prokaryotes and eukaryotes.</title>
        <authorList>
            <person name="Spang A."/>
            <person name="Saw J.H."/>
            <person name="Jorgensen S.L."/>
            <person name="Zaremba-Niedzwiedzka K."/>
            <person name="Martijn J."/>
            <person name="Lind A.E."/>
            <person name="van Eijk R."/>
            <person name="Schleper C."/>
            <person name="Guy L."/>
            <person name="Ettema T.J."/>
        </authorList>
    </citation>
    <scope>NUCLEOTIDE SEQUENCE</scope>
</reference>
<gene>
    <name evidence="1" type="ORF">LCGC14_2147690</name>
</gene>
<protein>
    <submittedName>
        <fullName evidence="1">Uncharacterized protein</fullName>
    </submittedName>
</protein>
<dbReference type="AlphaFoldDB" id="A0A0F9EIM3"/>
<evidence type="ECO:0000313" key="1">
    <source>
        <dbReference type="EMBL" id="KKL66161.1"/>
    </source>
</evidence>
<organism evidence="1">
    <name type="scientific">marine sediment metagenome</name>
    <dbReference type="NCBI Taxonomy" id="412755"/>
    <lineage>
        <taxon>unclassified sequences</taxon>
        <taxon>metagenomes</taxon>
        <taxon>ecological metagenomes</taxon>
    </lineage>
</organism>
<feature type="non-terminal residue" evidence="1">
    <location>
        <position position="1"/>
    </location>
</feature>
<comment type="caution">
    <text evidence="1">The sequence shown here is derived from an EMBL/GenBank/DDBJ whole genome shotgun (WGS) entry which is preliminary data.</text>
</comment>
<dbReference type="EMBL" id="LAZR01027293">
    <property type="protein sequence ID" value="KKL66161.1"/>
    <property type="molecule type" value="Genomic_DNA"/>
</dbReference>
<name>A0A0F9EIM3_9ZZZZ</name>
<sequence>EDLDKLIRTWRHILLHEAVGKGMTEMIRMTITRLEELKKLKEAG</sequence>
<accession>A0A0F9EIM3</accession>
<proteinExistence type="predicted"/>